<dbReference type="Proteomes" id="UP000626109">
    <property type="component" value="Unassembled WGS sequence"/>
</dbReference>
<gene>
    <name evidence="7" type="ORF">PGLA1383_LOCUS43360</name>
    <name evidence="8" type="ORF">PGLA2088_LOCUS28776</name>
</gene>
<protein>
    <recommendedName>
        <fullName evidence="2 5">peptidylprolyl isomerase</fullName>
        <ecNumber evidence="2 5">5.2.1.8</ecNumber>
    </recommendedName>
</protein>
<dbReference type="InterPro" id="IPR050689">
    <property type="entry name" value="FKBP-type_PPIase"/>
</dbReference>
<evidence type="ECO:0000313" key="7">
    <source>
        <dbReference type="EMBL" id="CAE8626430.1"/>
    </source>
</evidence>
<dbReference type="SUPFAM" id="SSF54534">
    <property type="entry name" value="FKBP-like"/>
    <property type="match status" value="1"/>
</dbReference>
<keyword evidence="4 5" id="KW-0413">Isomerase</keyword>
<comment type="catalytic activity">
    <reaction evidence="1 5">
        <text>[protein]-peptidylproline (omega=180) = [protein]-peptidylproline (omega=0)</text>
        <dbReference type="Rhea" id="RHEA:16237"/>
        <dbReference type="Rhea" id="RHEA-COMP:10747"/>
        <dbReference type="Rhea" id="RHEA-COMP:10748"/>
        <dbReference type="ChEBI" id="CHEBI:83833"/>
        <dbReference type="ChEBI" id="CHEBI:83834"/>
        <dbReference type="EC" id="5.2.1.8"/>
    </reaction>
</comment>
<dbReference type="AlphaFoldDB" id="A0A813K998"/>
<dbReference type="GO" id="GO:0003755">
    <property type="term" value="F:peptidyl-prolyl cis-trans isomerase activity"/>
    <property type="evidence" value="ECO:0007669"/>
    <property type="project" value="UniProtKB-KW"/>
</dbReference>
<evidence type="ECO:0000313" key="10">
    <source>
        <dbReference type="Proteomes" id="UP000654075"/>
    </source>
</evidence>
<proteinExistence type="predicted"/>
<dbReference type="OMA" id="WDEGFAG"/>
<dbReference type="OrthoDB" id="1902587at2759"/>
<keyword evidence="10" id="KW-1185">Reference proteome</keyword>
<evidence type="ECO:0000313" key="8">
    <source>
        <dbReference type="EMBL" id="CAE8694289.1"/>
    </source>
</evidence>
<keyword evidence="3 5" id="KW-0697">Rotamase</keyword>
<dbReference type="FunFam" id="3.10.50.40:FF:000025">
    <property type="entry name" value="Peptidylprolyl isomerase"/>
    <property type="match status" value="1"/>
</dbReference>
<evidence type="ECO:0000256" key="5">
    <source>
        <dbReference type="PROSITE-ProRule" id="PRU00277"/>
    </source>
</evidence>
<dbReference type="Pfam" id="PF00254">
    <property type="entry name" value="FKBP_C"/>
    <property type="match status" value="1"/>
</dbReference>
<dbReference type="PANTHER" id="PTHR10516:SF443">
    <property type="entry name" value="FK506-BINDING PROTEIN 59-RELATED"/>
    <property type="match status" value="1"/>
</dbReference>
<dbReference type="EMBL" id="CAJNNW010028021">
    <property type="protein sequence ID" value="CAE8694289.1"/>
    <property type="molecule type" value="Genomic_DNA"/>
</dbReference>
<feature type="domain" description="PPIase FKBP-type" evidence="6">
    <location>
        <begin position="20"/>
        <end position="109"/>
    </location>
</feature>
<dbReference type="EC" id="5.2.1.8" evidence="2 5"/>
<dbReference type="InterPro" id="IPR046357">
    <property type="entry name" value="PPIase_dom_sf"/>
</dbReference>
<organism evidence="8 9">
    <name type="scientific">Polarella glacialis</name>
    <name type="common">Dinoflagellate</name>
    <dbReference type="NCBI Taxonomy" id="89957"/>
    <lineage>
        <taxon>Eukaryota</taxon>
        <taxon>Sar</taxon>
        <taxon>Alveolata</taxon>
        <taxon>Dinophyceae</taxon>
        <taxon>Suessiales</taxon>
        <taxon>Suessiaceae</taxon>
        <taxon>Polarella</taxon>
    </lineage>
</organism>
<evidence type="ECO:0000256" key="3">
    <source>
        <dbReference type="ARBA" id="ARBA00023110"/>
    </source>
</evidence>
<reference evidence="8" key="1">
    <citation type="submission" date="2021-02" db="EMBL/GenBank/DDBJ databases">
        <authorList>
            <person name="Dougan E. K."/>
            <person name="Rhodes N."/>
            <person name="Thang M."/>
            <person name="Chan C."/>
        </authorList>
    </citation>
    <scope>NUCLEOTIDE SEQUENCE</scope>
</reference>
<dbReference type="Proteomes" id="UP000654075">
    <property type="component" value="Unassembled WGS sequence"/>
</dbReference>
<dbReference type="Gene3D" id="3.10.50.40">
    <property type="match status" value="1"/>
</dbReference>
<dbReference type="EMBL" id="CAJNNV010028971">
    <property type="protein sequence ID" value="CAE8626430.1"/>
    <property type="molecule type" value="Genomic_DNA"/>
</dbReference>
<evidence type="ECO:0000313" key="9">
    <source>
        <dbReference type="Proteomes" id="UP000626109"/>
    </source>
</evidence>
<comment type="caution">
    <text evidence="8">The sequence shown here is derived from an EMBL/GenBank/DDBJ whole genome shotgun (WGS) entry which is preliminary data.</text>
</comment>
<dbReference type="GO" id="GO:0005737">
    <property type="term" value="C:cytoplasm"/>
    <property type="evidence" value="ECO:0007669"/>
    <property type="project" value="TreeGrafter"/>
</dbReference>
<dbReference type="PROSITE" id="PS50059">
    <property type="entry name" value="FKBP_PPIASE"/>
    <property type="match status" value="1"/>
</dbReference>
<sequence>MGVEVVTLVPGDGKTFPKPGDKLQTHYVGKIAETGQQIDSSRERGIPFRFQLGVGQVVKGWDEALQRMSLGETALLTISSDYAYGVRGAGGSIPADTDLVFEVELLKISPF</sequence>
<dbReference type="InterPro" id="IPR001179">
    <property type="entry name" value="PPIase_FKBP_dom"/>
</dbReference>
<accession>A0A813K998</accession>
<evidence type="ECO:0000256" key="1">
    <source>
        <dbReference type="ARBA" id="ARBA00000971"/>
    </source>
</evidence>
<name>A0A813K998_POLGL</name>
<dbReference type="PANTHER" id="PTHR10516">
    <property type="entry name" value="PEPTIDYL-PROLYL CIS-TRANS ISOMERASE"/>
    <property type="match status" value="1"/>
</dbReference>
<evidence type="ECO:0000259" key="6">
    <source>
        <dbReference type="PROSITE" id="PS50059"/>
    </source>
</evidence>
<evidence type="ECO:0000256" key="4">
    <source>
        <dbReference type="ARBA" id="ARBA00023235"/>
    </source>
</evidence>
<evidence type="ECO:0000256" key="2">
    <source>
        <dbReference type="ARBA" id="ARBA00013194"/>
    </source>
</evidence>